<keyword evidence="5" id="KW-0378">Hydrolase</keyword>
<organism evidence="10">
    <name type="scientific">Eutreptiella gymnastica</name>
    <dbReference type="NCBI Taxonomy" id="73025"/>
    <lineage>
        <taxon>Eukaryota</taxon>
        <taxon>Discoba</taxon>
        <taxon>Euglenozoa</taxon>
        <taxon>Euglenida</taxon>
        <taxon>Spirocuta</taxon>
        <taxon>Euglenophyceae</taxon>
        <taxon>Eutreptiales</taxon>
        <taxon>Eutreptiaceae</taxon>
        <taxon>Eutreptiella</taxon>
    </lineage>
</organism>
<dbReference type="GO" id="GO:0016485">
    <property type="term" value="P:protein processing"/>
    <property type="evidence" value="ECO:0007669"/>
    <property type="project" value="TreeGrafter"/>
</dbReference>
<dbReference type="InterPro" id="IPR000718">
    <property type="entry name" value="Peptidase_M13"/>
</dbReference>
<evidence type="ECO:0000256" key="5">
    <source>
        <dbReference type="ARBA" id="ARBA00022801"/>
    </source>
</evidence>
<dbReference type="PRINTS" id="PR00786">
    <property type="entry name" value="NEPRILYSIN"/>
</dbReference>
<keyword evidence="4" id="KW-0479">Metal-binding</keyword>
<feature type="domain" description="Peptidase M13 N-terminal" evidence="9">
    <location>
        <begin position="1"/>
        <end position="105"/>
    </location>
</feature>
<evidence type="ECO:0000259" key="8">
    <source>
        <dbReference type="Pfam" id="PF01431"/>
    </source>
</evidence>
<accession>A0A7S4CSI7</accession>
<evidence type="ECO:0008006" key="11">
    <source>
        <dbReference type="Google" id="ProtNLM"/>
    </source>
</evidence>
<evidence type="ECO:0000313" key="10">
    <source>
        <dbReference type="EMBL" id="CAE0805199.1"/>
    </source>
</evidence>
<dbReference type="GO" id="GO:0005886">
    <property type="term" value="C:plasma membrane"/>
    <property type="evidence" value="ECO:0007669"/>
    <property type="project" value="TreeGrafter"/>
</dbReference>
<dbReference type="SUPFAM" id="SSF55486">
    <property type="entry name" value="Metalloproteases ('zincins'), catalytic domain"/>
    <property type="match status" value="1"/>
</dbReference>
<dbReference type="AlphaFoldDB" id="A0A7S4CSI7"/>
<dbReference type="GO" id="GO:0004222">
    <property type="term" value="F:metalloendopeptidase activity"/>
    <property type="evidence" value="ECO:0007669"/>
    <property type="project" value="InterPro"/>
</dbReference>
<evidence type="ECO:0000259" key="9">
    <source>
        <dbReference type="Pfam" id="PF05649"/>
    </source>
</evidence>
<dbReference type="CDD" id="cd08662">
    <property type="entry name" value="M13"/>
    <property type="match status" value="1"/>
</dbReference>
<comment type="similarity">
    <text evidence="2">Belongs to the peptidase M13 family.</text>
</comment>
<dbReference type="PANTHER" id="PTHR11733:SF167">
    <property type="entry name" value="FI17812P1-RELATED"/>
    <property type="match status" value="1"/>
</dbReference>
<dbReference type="InterPro" id="IPR008753">
    <property type="entry name" value="Peptidase_M13_N"/>
</dbReference>
<gene>
    <name evidence="10" type="ORF">EGYM00163_LOCUS16323</name>
</gene>
<dbReference type="PANTHER" id="PTHR11733">
    <property type="entry name" value="ZINC METALLOPROTEASE FAMILY M13 NEPRILYSIN-RELATED"/>
    <property type="match status" value="1"/>
</dbReference>
<protein>
    <recommendedName>
        <fullName evidence="11">Peptidase M13 C-terminal domain-containing protein</fullName>
    </recommendedName>
</protein>
<evidence type="ECO:0000256" key="3">
    <source>
        <dbReference type="ARBA" id="ARBA00022670"/>
    </source>
</evidence>
<keyword evidence="7" id="KW-0482">Metalloprotease</keyword>
<dbReference type="EMBL" id="HBJA01046513">
    <property type="protein sequence ID" value="CAE0805199.1"/>
    <property type="molecule type" value="Transcribed_RNA"/>
</dbReference>
<dbReference type="PROSITE" id="PS51885">
    <property type="entry name" value="NEPRILYSIN"/>
    <property type="match status" value="1"/>
</dbReference>
<keyword evidence="6" id="KW-0862">Zinc</keyword>
<dbReference type="Pfam" id="PF01431">
    <property type="entry name" value="Peptidase_M13"/>
    <property type="match status" value="1"/>
</dbReference>
<dbReference type="GO" id="GO:0046872">
    <property type="term" value="F:metal ion binding"/>
    <property type="evidence" value="ECO:0007669"/>
    <property type="project" value="UniProtKB-KW"/>
</dbReference>
<keyword evidence="3" id="KW-0645">Protease</keyword>
<evidence type="ECO:0000256" key="1">
    <source>
        <dbReference type="ARBA" id="ARBA00001947"/>
    </source>
</evidence>
<sequence>MAPSLAGPFVDAKFEYVQALTGQKKLSQRWKRMIAIADNTIGDLVGKLYCEVMFPAQSKQHALDIVLVVRDELRGMLSTLEWMSPRTRTRALEKVDKMRIKIGYPDKWIDYSTLTIDPRAALATNVLAGMQFNTKRRLNQLWKPVDKTLWHMTPQTVNAYYNPAGNEIVFPAAILQPPMFSPGFDTAVNFGAMGAVVGHELTHGFDDMGRKYDADGNLKDWWTPRDAQKFTQRAESIVKQFSSYKVYGKHLNANLTQGENIADLGGLKIAYRAMHRALPENYTMQGFTQDQRFFLSWAQVWRQLAREAAVMQQLATDPHSPAEWRIKGPLSNMPEFYEAFSIPSGSPMWRAPQDRVSVW</sequence>
<dbReference type="Gene3D" id="3.40.390.10">
    <property type="entry name" value="Collagenase (Catalytic Domain)"/>
    <property type="match status" value="1"/>
</dbReference>
<reference evidence="10" key="1">
    <citation type="submission" date="2021-01" db="EMBL/GenBank/DDBJ databases">
        <authorList>
            <person name="Corre E."/>
            <person name="Pelletier E."/>
            <person name="Niang G."/>
            <person name="Scheremetjew M."/>
            <person name="Finn R."/>
            <person name="Kale V."/>
            <person name="Holt S."/>
            <person name="Cochrane G."/>
            <person name="Meng A."/>
            <person name="Brown T."/>
            <person name="Cohen L."/>
        </authorList>
    </citation>
    <scope>NUCLEOTIDE SEQUENCE</scope>
    <source>
        <strain evidence="10">CCMP1594</strain>
    </source>
</reference>
<dbReference type="InterPro" id="IPR018497">
    <property type="entry name" value="Peptidase_M13_C"/>
</dbReference>
<proteinExistence type="inferred from homology"/>
<feature type="domain" description="Peptidase M13 C-terminal" evidence="8">
    <location>
        <begin position="158"/>
        <end position="356"/>
    </location>
</feature>
<evidence type="ECO:0000256" key="2">
    <source>
        <dbReference type="ARBA" id="ARBA00007357"/>
    </source>
</evidence>
<evidence type="ECO:0000256" key="7">
    <source>
        <dbReference type="ARBA" id="ARBA00023049"/>
    </source>
</evidence>
<dbReference type="Pfam" id="PF05649">
    <property type="entry name" value="Peptidase_M13_N"/>
    <property type="match status" value="1"/>
</dbReference>
<evidence type="ECO:0000256" key="6">
    <source>
        <dbReference type="ARBA" id="ARBA00022833"/>
    </source>
</evidence>
<name>A0A7S4CSI7_9EUGL</name>
<dbReference type="InterPro" id="IPR024079">
    <property type="entry name" value="MetalloPept_cat_dom_sf"/>
</dbReference>
<evidence type="ECO:0000256" key="4">
    <source>
        <dbReference type="ARBA" id="ARBA00022723"/>
    </source>
</evidence>
<comment type="cofactor">
    <cofactor evidence="1">
        <name>Zn(2+)</name>
        <dbReference type="ChEBI" id="CHEBI:29105"/>
    </cofactor>
</comment>